<keyword evidence="1 5" id="KW-0963">Cytoplasm</keyword>
<name>A0A9D1LQL1_9FIRM</name>
<dbReference type="Proteomes" id="UP000824123">
    <property type="component" value="Unassembled WGS sequence"/>
</dbReference>
<dbReference type="PANTHER" id="PTHR33317">
    <property type="entry name" value="POLYNUCLEOTIDYL TRANSFERASE, RIBONUCLEASE H-LIKE SUPERFAMILY PROTEIN"/>
    <property type="match status" value="1"/>
</dbReference>
<sequence length="257" mass="29020">MDGIKRILALDVGERRIGVAVSDPLGLTAQSVDTIKRTSLRADLDAIAALLERYGTDRILVGLPSTLSGQEGMQARITREFAAHLTGRGWQVRFYDERMTTAIARGALIESGMRRDKRKQYIDRVAATLILQGFLDSGGWKDARYRFTGSEVFRIMDEKYDGNMDFDGVVELVDEDGQNVKFEFLMMLEHEGANYLLLTPAEEIDGVDEDEVVILRVDEDENGEDVYVSVDDEKLLETLFDKYLKMVESEEDEDDGE</sequence>
<accession>A0A9D1LQL1</accession>
<keyword evidence="3 5" id="KW-0540">Nuclease</keyword>
<feature type="domain" description="YqgF/RNase H-like" evidence="6">
    <location>
        <begin position="5"/>
        <end position="104"/>
    </location>
</feature>
<evidence type="ECO:0000256" key="5">
    <source>
        <dbReference type="HAMAP-Rule" id="MF_00651"/>
    </source>
</evidence>
<evidence type="ECO:0000313" key="7">
    <source>
        <dbReference type="EMBL" id="HIU46213.1"/>
    </source>
</evidence>
<reference evidence="7" key="1">
    <citation type="submission" date="2020-10" db="EMBL/GenBank/DDBJ databases">
        <authorList>
            <person name="Gilroy R."/>
        </authorList>
    </citation>
    <scope>NUCLEOTIDE SEQUENCE</scope>
    <source>
        <strain evidence="7">ChiSxjej2B14-8506</strain>
    </source>
</reference>
<dbReference type="GO" id="GO:0016788">
    <property type="term" value="F:hydrolase activity, acting on ester bonds"/>
    <property type="evidence" value="ECO:0007669"/>
    <property type="project" value="UniProtKB-UniRule"/>
</dbReference>
<dbReference type="AlphaFoldDB" id="A0A9D1LQL1"/>
<dbReference type="EC" id="3.1.-.-" evidence="5"/>
<comment type="function">
    <text evidence="5">Could be a nuclease involved in processing of the 5'-end of pre-16S rRNA.</text>
</comment>
<dbReference type="InterPro" id="IPR006641">
    <property type="entry name" value="YqgF/RNaseH-like_dom"/>
</dbReference>
<gene>
    <name evidence="7" type="primary">ruvX</name>
    <name evidence="7" type="ORF">IAC59_03020</name>
</gene>
<comment type="similarity">
    <text evidence="5">Belongs to the YqgF HJR family.</text>
</comment>
<dbReference type="InterPro" id="IPR037027">
    <property type="entry name" value="YqgF/RNaseH-like_dom_sf"/>
</dbReference>
<evidence type="ECO:0000256" key="2">
    <source>
        <dbReference type="ARBA" id="ARBA00022517"/>
    </source>
</evidence>
<dbReference type="InterPro" id="IPR012337">
    <property type="entry name" value="RNaseH-like_sf"/>
</dbReference>
<comment type="subcellular location">
    <subcellularLocation>
        <location evidence="5">Cytoplasm</location>
    </subcellularLocation>
</comment>
<evidence type="ECO:0000256" key="1">
    <source>
        <dbReference type="ARBA" id="ARBA00022490"/>
    </source>
</evidence>
<evidence type="ECO:0000256" key="3">
    <source>
        <dbReference type="ARBA" id="ARBA00022722"/>
    </source>
</evidence>
<dbReference type="HAMAP" id="MF_00651">
    <property type="entry name" value="Nuclease_YqgF"/>
    <property type="match status" value="1"/>
</dbReference>
<dbReference type="GO" id="GO:0004518">
    <property type="term" value="F:nuclease activity"/>
    <property type="evidence" value="ECO:0007669"/>
    <property type="project" value="UniProtKB-KW"/>
</dbReference>
<dbReference type="NCBIfam" id="TIGR00250">
    <property type="entry name" value="RNAse_H_YqgF"/>
    <property type="match status" value="1"/>
</dbReference>
<dbReference type="Pfam" id="PF03652">
    <property type="entry name" value="RuvX"/>
    <property type="match status" value="1"/>
</dbReference>
<proteinExistence type="inferred from homology"/>
<reference evidence="7" key="2">
    <citation type="journal article" date="2021" name="PeerJ">
        <title>Extensive microbial diversity within the chicken gut microbiome revealed by metagenomics and culture.</title>
        <authorList>
            <person name="Gilroy R."/>
            <person name="Ravi A."/>
            <person name="Getino M."/>
            <person name="Pursley I."/>
            <person name="Horton D.L."/>
            <person name="Alikhan N.F."/>
            <person name="Baker D."/>
            <person name="Gharbi K."/>
            <person name="Hall N."/>
            <person name="Watson M."/>
            <person name="Adriaenssens E.M."/>
            <person name="Foster-Nyarko E."/>
            <person name="Jarju S."/>
            <person name="Secka A."/>
            <person name="Antonio M."/>
            <person name="Oren A."/>
            <person name="Chaudhuri R.R."/>
            <person name="La Ragione R."/>
            <person name="Hildebrand F."/>
            <person name="Pallen M.J."/>
        </authorList>
    </citation>
    <scope>NUCLEOTIDE SEQUENCE</scope>
    <source>
        <strain evidence="7">ChiSxjej2B14-8506</strain>
    </source>
</reference>
<dbReference type="GO" id="GO:0000967">
    <property type="term" value="P:rRNA 5'-end processing"/>
    <property type="evidence" value="ECO:0007669"/>
    <property type="project" value="UniProtKB-UniRule"/>
</dbReference>
<dbReference type="SUPFAM" id="SSF53098">
    <property type="entry name" value="Ribonuclease H-like"/>
    <property type="match status" value="1"/>
</dbReference>
<dbReference type="GO" id="GO:0005829">
    <property type="term" value="C:cytosol"/>
    <property type="evidence" value="ECO:0007669"/>
    <property type="project" value="TreeGrafter"/>
</dbReference>
<evidence type="ECO:0000256" key="4">
    <source>
        <dbReference type="ARBA" id="ARBA00022801"/>
    </source>
</evidence>
<evidence type="ECO:0000313" key="8">
    <source>
        <dbReference type="Proteomes" id="UP000824123"/>
    </source>
</evidence>
<comment type="caution">
    <text evidence="7">The sequence shown here is derived from an EMBL/GenBank/DDBJ whole genome shotgun (WGS) entry which is preliminary data.</text>
</comment>
<dbReference type="PANTHER" id="PTHR33317:SF4">
    <property type="entry name" value="POLYNUCLEOTIDYL TRANSFERASE, RIBONUCLEASE H-LIKE SUPERFAMILY PROTEIN"/>
    <property type="match status" value="1"/>
</dbReference>
<protein>
    <recommendedName>
        <fullName evidence="5">Putative pre-16S rRNA nuclease</fullName>
        <ecNumber evidence="5">3.1.-.-</ecNumber>
    </recommendedName>
</protein>
<dbReference type="Pfam" id="PF06949">
    <property type="entry name" value="DUF1292"/>
    <property type="match status" value="1"/>
</dbReference>
<dbReference type="InterPro" id="IPR009711">
    <property type="entry name" value="UPF0473"/>
</dbReference>
<dbReference type="InterPro" id="IPR005227">
    <property type="entry name" value="YqgF"/>
</dbReference>
<keyword evidence="4 5" id="KW-0378">Hydrolase</keyword>
<dbReference type="EMBL" id="DVNK01000024">
    <property type="protein sequence ID" value="HIU46213.1"/>
    <property type="molecule type" value="Genomic_DNA"/>
</dbReference>
<evidence type="ECO:0000259" key="6">
    <source>
        <dbReference type="SMART" id="SM00732"/>
    </source>
</evidence>
<keyword evidence="2 5" id="KW-0690">Ribosome biogenesis</keyword>
<dbReference type="Gene3D" id="3.30.420.140">
    <property type="entry name" value="YqgF/RNase H-like domain"/>
    <property type="match status" value="1"/>
</dbReference>
<organism evidence="7 8">
    <name type="scientific">Candidatus Fimadaptatus faecigallinarum</name>
    <dbReference type="NCBI Taxonomy" id="2840814"/>
    <lineage>
        <taxon>Bacteria</taxon>
        <taxon>Bacillati</taxon>
        <taxon>Bacillota</taxon>
        <taxon>Clostridia</taxon>
        <taxon>Eubacteriales</taxon>
        <taxon>Candidatus Fimadaptatus</taxon>
    </lineage>
</organism>
<dbReference type="SMART" id="SM00732">
    <property type="entry name" value="YqgFc"/>
    <property type="match status" value="1"/>
</dbReference>
<dbReference type="CDD" id="cd16964">
    <property type="entry name" value="YqgF"/>
    <property type="match status" value="1"/>
</dbReference>